<evidence type="ECO:0000256" key="2">
    <source>
        <dbReference type="ARBA" id="ARBA00022801"/>
    </source>
</evidence>
<dbReference type="OMA" id="YLYGQSF"/>
<dbReference type="OrthoDB" id="190201at2759"/>
<evidence type="ECO:0000256" key="1">
    <source>
        <dbReference type="ARBA" id="ARBA00010088"/>
    </source>
</evidence>
<protein>
    <recommendedName>
        <fullName evidence="3">AB hydrolase-1 domain-containing protein</fullName>
    </recommendedName>
</protein>
<dbReference type="NCBIfam" id="TIGR01250">
    <property type="entry name" value="pro_imino_pep_2"/>
    <property type="match status" value="1"/>
</dbReference>
<dbReference type="Pfam" id="PF12697">
    <property type="entry name" value="Abhydrolase_6"/>
    <property type="match status" value="1"/>
</dbReference>
<dbReference type="GO" id="GO:0008233">
    <property type="term" value="F:peptidase activity"/>
    <property type="evidence" value="ECO:0007669"/>
    <property type="project" value="InterPro"/>
</dbReference>
<evidence type="ECO:0000313" key="4">
    <source>
        <dbReference type="EMBL" id="KJA22680.1"/>
    </source>
</evidence>
<keyword evidence="5" id="KW-1185">Reference proteome</keyword>
<keyword evidence="2" id="KW-0378">Hydrolase</keyword>
<dbReference type="InterPro" id="IPR002410">
    <property type="entry name" value="Peptidase_S33"/>
</dbReference>
<dbReference type="STRING" id="945553.A0A0D2PSG6"/>
<dbReference type="InterPro" id="IPR005945">
    <property type="entry name" value="Pro_imino_pep"/>
</dbReference>
<organism evidence="4 5">
    <name type="scientific">Hypholoma sublateritium (strain FD-334 SS-4)</name>
    <dbReference type="NCBI Taxonomy" id="945553"/>
    <lineage>
        <taxon>Eukaryota</taxon>
        <taxon>Fungi</taxon>
        <taxon>Dikarya</taxon>
        <taxon>Basidiomycota</taxon>
        <taxon>Agaricomycotina</taxon>
        <taxon>Agaricomycetes</taxon>
        <taxon>Agaricomycetidae</taxon>
        <taxon>Agaricales</taxon>
        <taxon>Agaricineae</taxon>
        <taxon>Strophariaceae</taxon>
        <taxon>Hypholoma</taxon>
    </lineage>
</organism>
<gene>
    <name evidence="4" type="ORF">HYPSUDRAFT_87276</name>
</gene>
<feature type="domain" description="AB hydrolase-1" evidence="3">
    <location>
        <begin position="62"/>
        <end position="307"/>
    </location>
</feature>
<dbReference type="SUPFAM" id="SSF53474">
    <property type="entry name" value="alpha/beta-Hydrolases"/>
    <property type="match status" value="1"/>
</dbReference>
<dbReference type="AlphaFoldDB" id="A0A0D2PSG6"/>
<dbReference type="EMBL" id="KN817548">
    <property type="protein sequence ID" value="KJA22680.1"/>
    <property type="molecule type" value="Genomic_DNA"/>
</dbReference>
<name>A0A0D2PSG6_HYPSF</name>
<dbReference type="InterPro" id="IPR050471">
    <property type="entry name" value="AB_hydrolase"/>
</dbReference>
<comment type="similarity">
    <text evidence="1">Belongs to the peptidase S33 family.</text>
</comment>
<dbReference type="Gene3D" id="3.40.50.1820">
    <property type="entry name" value="alpha/beta hydrolase"/>
    <property type="match status" value="1"/>
</dbReference>
<dbReference type="PANTHER" id="PTHR43433:SF5">
    <property type="entry name" value="AB HYDROLASE-1 DOMAIN-CONTAINING PROTEIN"/>
    <property type="match status" value="1"/>
</dbReference>
<dbReference type="InterPro" id="IPR000073">
    <property type="entry name" value="AB_hydrolase_1"/>
</dbReference>
<evidence type="ECO:0000313" key="5">
    <source>
        <dbReference type="Proteomes" id="UP000054270"/>
    </source>
</evidence>
<dbReference type="PIRSF" id="PIRSF005539">
    <property type="entry name" value="Pept_S33_TRI_F1"/>
    <property type="match status" value="1"/>
</dbReference>
<dbReference type="PRINTS" id="PR00793">
    <property type="entry name" value="PROAMNOPTASE"/>
</dbReference>
<dbReference type="PANTHER" id="PTHR43433">
    <property type="entry name" value="HYDROLASE, ALPHA/BETA FOLD FAMILY PROTEIN"/>
    <property type="match status" value="1"/>
</dbReference>
<reference evidence="5" key="1">
    <citation type="submission" date="2014-04" db="EMBL/GenBank/DDBJ databases">
        <title>Evolutionary Origins and Diversification of the Mycorrhizal Mutualists.</title>
        <authorList>
            <consortium name="DOE Joint Genome Institute"/>
            <consortium name="Mycorrhizal Genomics Consortium"/>
            <person name="Kohler A."/>
            <person name="Kuo A."/>
            <person name="Nagy L.G."/>
            <person name="Floudas D."/>
            <person name="Copeland A."/>
            <person name="Barry K.W."/>
            <person name="Cichocki N."/>
            <person name="Veneault-Fourrey C."/>
            <person name="LaButti K."/>
            <person name="Lindquist E.A."/>
            <person name="Lipzen A."/>
            <person name="Lundell T."/>
            <person name="Morin E."/>
            <person name="Murat C."/>
            <person name="Riley R."/>
            <person name="Ohm R."/>
            <person name="Sun H."/>
            <person name="Tunlid A."/>
            <person name="Henrissat B."/>
            <person name="Grigoriev I.V."/>
            <person name="Hibbett D.S."/>
            <person name="Martin F."/>
        </authorList>
    </citation>
    <scope>NUCLEOTIDE SEQUENCE [LARGE SCALE GENOMIC DNA]</scope>
    <source>
        <strain evidence="5">FD-334 SS-4</strain>
    </source>
</reference>
<dbReference type="Proteomes" id="UP000054270">
    <property type="component" value="Unassembled WGS sequence"/>
</dbReference>
<sequence length="316" mass="36206">MLRRPFSNLFPVKRNPFRRWFSMSSEGPKYVDGKIDFVYQDETHQTYFKRFGDLENSKRTPVVVLHGGPGLCHDYLVPFADLAVKYDIPVILYDQLGNAKSTHLKDKPPTFWTIDLFIDELVNLLNHFKIQDDFALVGHSWGGILATEFEVRRQPAGLKRIVLSSSLAASSLWNQSNGQLLSAFPDKVKQGMMGGMKEPAKFFEALKEFHAVHGCVIRPVPESYWYTLEQVFGADGDPTVASAPVLQNWTIIDRLHLVRVPTFVINGKKDISQDFVVKPFFDNIQKVKWVTFENSSHSPFIEEQDRYMKLVSDFLT</sequence>
<dbReference type="InterPro" id="IPR029058">
    <property type="entry name" value="AB_hydrolase_fold"/>
</dbReference>
<dbReference type="GO" id="GO:0006508">
    <property type="term" value="P:proteolysis"/>
    <property type="evidence" value="ECO:0007669"/>
    <property type="project" value="InterPro"/>
</dbReference>
<proteinExistence type="inferred from homology"/>
<accession>A0A0D2PSG6</accession>
<evidence type="ECO:0000259" key="3">
    <source>
        <dbReference type="Pfam" id="PF12697"/>
    </source>
</evidence>